<evidence type="ECO:0000313" key="2">
    <source>
        <dbReference type="Proteomes" id="UP000284006"/>
    </source>
</evidence>
<dbReference type="PROSITE" id="PS51257">
    <property type="entry name" value="PROKAR_LIPOPROTEIN"/>
    <property type="match status" value="1"/>
</dbReference>
<name>A0A418Y4C8_9BURK</name>
<protein>
    <recommendedName>
        <fullName evidence="3">Lipoprotein</fullName>
    </recommendedName>
</protein>
<proteinExistence type="predicted"/>
<sequence>MKTPLIIAAAAILTGCATYPDTQYGYAQSGDPSQWRVVSVTPVPPGTGDRVAAASRDGSRVQYSSQPITTAPVYAAQPVYSQPSYYYPPVYAQPSYYYPPVSLSLGFVFGKHWSSGRHHHRGHHGRGRH</sequence>
<dbReference type="AlphaFoldDB" id="A0A418Y4C8"/>
<comment type="caution">
    <text evidence="1">The sequence shown here is derived from an EMBL/GenBank/DDBJ whole genome shotgun (WGS) entry which is preliminary data.</text>
</comment>
<reference evidence="1 2" key="1">
    <citation type="submission" date="2018-09" db="EMBL/GenBank/DDBJ databases">
        <authorList>
            <person name="Zhu H."/>
        </authorList>
    </citation>
    <scope>NUCLEOTIDE SEQUENCE [LARGE SCALE GENOMIC DNA]</scope>
    <source>
        <strain evidence="1 2">K1S02-61</strain>
    </source>
</reference>
<dbReference type="RefSeq" id="WP_119810324.1">
    <property type="nucleotide sequence ID" value="NZ_QYUP01000082.1"/>
</dbReference>
<accession>A0A418Y4C8</accession>
<dbReference type="Proteomes" id="UP000284006">
    <property type="component" value="Unassembled WGS sequence"/>
</dbReference>
<dbReference type="EMBL" id="QYUP01000082">
    <property type="protein sequence ID" value="RJG20521.1"/>
    <property type="molecule type" value="Genomic_DNA"/>
</dbReference>
<organism evidence="1 2">
    <name type="scientific">Massilia cavernae</name>
    <dbReference type="NCBI Taxonomy" id="2320864"/>
    <lineage>
        <taxon>Bacteria</taxon>
        <taxon>Pseudomonadati</taxon>
        <taxon>Pseudomonadota</taxon>
        <taxon>Betaproteobacteria</taxon>
        <taxon>Burkholderiales</taxon>
        <taxon>Oxalobacteraceae</taxon>
        <taxon>Telluria group</taxon>
        <taxon>Massilia</taxon>
    </lineage>
</organism>
<keyword evidence="2" id="KW-1185">Reference proteome</keyword>
<evidence type="ECO:0008006" key="3">
    <source>
        <dbReference type="Google" id="ProtNLM"/>
    </source>
</evidence>
<evidence type="ECO:0000313" key="1">
    <source>
        <dbReference type="EMBL" id="RJG20521.1"/>
    </source>
</evidence>
<gene>
    <name evidence="1" type="ORF">D3872_08260</name>
</gene>